<name>A0A0F9PN18_9ZZZZ</name>
<proteinExistence type="predicted"/>
<feature type="domain" description="PD-(D/E)XK endonuclease-like" evidence="1">
    <location>
        <begin position="6"/>
        <end position="324"/>
    </location>
</feature>
<evidence type="ECO:0000313" key="2">
    <source>
        <dbReference type="EMBL" id="KKN25972.1"/>
    </source>
</evidence>
<dbReference type="InterPro" id="IPR038726">
    <property type="entry name" value="PDDEXK_AddAB-type"/>
</dbReference>
<dbReference type="InterPro" id="IPR011604">
    <property type="entry name" value="PDDEXK-like_dom_sf"/>
</dbReference>
<evidence type="ECO:0000259" key="1">
    <source>
        <dbReference type="Pfam" id="PF12705"/>
    </source>
</evidence>
<organism evidence="2">
    <name type="scientific">marine sediment metagenome</name>
    <dbReference type="NCBI Taxonomy" id="412755"/>
    <lineage>
        <taxon>unclassified sequences</taxon>
        <taxon>metagenomes</taxon>
        <taxon>ecological metagenomes</taxon>
    </lineage>
</organism>
<reference evidence="2" key="1">
    <citation type="journal article" date="2015" name="Nature">
        <title>Complex archaea that bridge the gap between prokaryotes and eukaryotes.</title>
        <authorList>
            <person name="Spang A."/>
            <person name="Saw J.H."/>
            <person name="Jorgensen S.L."/>
            <person name="Zaremba-Niedzwiedzka K."/>
            <person name="Martijn J."/>
            <person name="Lind A.E."/>
            <person name="van Eijk R."/>
            <person name="Schleper C."/>
            <person name="Guy L."/>
            <person name="Ettema T.J."/>
        </authorList>
    </citation>
    <scope>NUCLEOTIDE SEQUENCE</scope>
</reference>
<dbReference type="Gene3D" id="3.90.320.10">
    <property type="match status" value="1"/>
</dbReference>
<dbReference type="AlphaFoldDB" id="A0A0F9PN18"/>
<sequence>MADNLRVSYSSVQDWRQCQQLYWYRYVLGLRPKVKAPALQLGTMFANYLEWYYGPLIKPKFRVTKSNLAKLHRNAVKKVARTYGDEIQAVAALADAADAAETAATLRQLPETVRVLAEAYHRVHGIDDLRQHKIIAVEQKFELPVADGIVLPGRIDMITKTSDGYWLWEHKTTKSVPEQGRRFRDLQTLIYRVVVEEIFHVELAGIIWNYVRTVRPTAPAVLKNGTLSVAKDQVTTYDLYVEEIMKQGLVTNDYEPYLRHIEERERMRMFPRHTLPLAQSEQILLRDYVATARDIQVARAQEDFVPVRNVAMHCDWCPFSKLCQIAIIGGDEDDVIRRHFDERDKEEEGDLDGKRVDEEVEELLSAID</sequence>
<protein>
    <recommendedName>
        <fullName evidence="1">PD-(D/E)XK endonuclease-like domain-containing protein</fullName>
    </recommendedName>
</protein>
<dbReference type="Pfam" id="PF12705">
    <property type="entry name" value="PDDEXK_1"/>
    <property type="match status" value="1"/>
</dbReference>
<accession>A0A0F9PN18</accession>
<comment type="caution">
    <text evidence="2">The sequence shown here is derived from an EMBL/GenBank/DDBJ whole genome shotgun (WGS) entry which is preliminary data.</text>
</comment>
<gene>
    <name evidence="2" type="ORF">LCGC14_0879410</name>
</gene>
<dbReference type="EMBL" id="LAZR01002756">
    <property type="protein sequence ID" value="KKN25972.1"/>
    <property type="molecule type" value="Genomic_DNA"/>
</dbReference>